<keyword evidence="1" id="KW-0472">Membrane</keyword>
<name>A0A3M2RCX5_9GAMM</name>
<evidence type="ECO:0000313" key="2">
    <source>
        <dbReference type="EMBL" id="RMJ02989.1"/>
    </source>
</evidence>
<dbReference type="EMBL" id="QMDL01000003">
    <property type="protein sequence ID" value="RMJ02989.1"/>
    <property type="molecule type" value="Genomic_DNA"/>
</dbReference>
<reference evidence="2 3" key="1">
    <citation type="submission" date="2018-08" db="EMBL/GenBank/DDBJ databases">
        <title>Whole Genome Sequence of the Moderate Halophilic Marine Bacterium Marinobacter litoralis Sw-45.</title>
        <authorList>
            <person name="Musa H."/>
        </authorList>
    </citation>
    <scope>NUCLEOTIDE SEQUENCE [LARGE SCALE GENOMIC DNA]</scope>
    <source>
        <strain evidence="2 3">Sw-45</strain>
    </source>
</reference>
<evidence type="ECO:0000256" key="1">
    <source>
        <dbReference type="SAM" id="Phobius"/>
    </source>
</evidence>
<keyword evidence="1" id="KW-0812">Transmembrane</keyword>
<protein>
    <submittedName>
        <fullName evidence="2">Uncharacterized protein</fullName>
    </submittedName>
</protein>
<proteinExistence type="predicted"/>
<comment type="caution">
    <text evidence="2">The sequence shown here is derived from an EMBL/GenBank/DDBJ whole genome shotgun (WGS) entry which is preliminary data.</text>
</comment>
<keyword evidence="3" id="KW-1185">Reference proteome</keyword>
<organism evidence="2 3">
    <name type="scientific">Marinobacter litoralis</name>
    <dbReference type="NCBI Taxonomy" id="187981"/>
    <lineage>
        <taxon>Bacteria</taxon>
        <taxon>Pseudomonadati</taxon>
        <taxon>Pseudomonadota</taxon>
        <taxon>Gammaproteobacteria</taxon>
        <taxon>Pseudomonadales</taxon>
        <taxon>Marinobacteraceae</taxon>
        <taxon>Marinobacter</taxon>
    </lineage>
</organism>
<evidence type="ECO:0000313" key="3">
    <source>
        <dbReference type="Proteomes" id="UP000265903"/>
    </source>
</evidence>
<accession>A0A3M2RCX5</accession>
<dbReference type="AlphaFoldDB" id="A0A3M2RCX5"/>
<dbReference type="Proteomes" id="UP000265903">
    <property type="component" value="Unassembled WGS sequence"/>
</dbReference>
<keyword evidence="1" id="KW-1133">Transmembrane helix</keyword>
<gene>
    <name evidence="2" type="ORF">DOQ08_02454</name>
</gene>
<sequence length="37" mass="4230">MTTFLVNISGLALMAAIVWWFWLSGSDKNSTDNQHHH</sequence>
<feature type="transmembrane region" description="Helical" evidence="1">
    <location>
        <begin position="6"/>
        <end position="23"/>
    </location>
</feature>